<name>A0A1T5KJQ1_9MICO</name>
<keyword evidence="4" id="KW-1003">Cell membrane</keyword>
<dbReference type="CDD" id="cd03257">
    <property type="entry name" value="ABC_NikE_OppD_transporters"/>
    <property type="match status" value="1"/>
</dbReference>
<evidence type="ECO:0000256" key="5">
    <source>
        <dbReference type="ARBA" id="ARBA00022741"/>
    </source>
</evidence>
<dbReference type="PROSITE" id="PS00211">
    <property type="entry name" value="ABC_TRANSPORTER_1"/>
    <property type="match status" value="1"/>
</dbReference>
<evidence type="ECO:0000256" key="7">
    <source>
        <dbReference type="ARBA" id="ARBA00023136"/>
    </source>
</evidence>
<dbReference type="SUPFAM" id="SSF52540">
    <property type="entry name" value="P-loop containing nucleoside triphosphate hydrolases"/>
    <property type="match status" value="1"/>
</dbReference>
<dbReference type="AlphaFoldDB" id="A0A1T5KJQ1"/>
<comment type="similarity">
    <text evidence="2">Belongs to the ABC transporter superfamily.</text>
</comment>
<dbReference type="InterPro" id="IPR027417">
    <property type="entry name" value="P-loop_NTPase"/>
</dbReference>
<dbReference type="PANTHER" id="PTHR43297:SF2">
    <property type="entry name" value="DIPEPTIDE TRANSPORT ATP-BINDING PROTEIN DPPD"/>
    <property type="match status" value="1"/>
</dbReference>
<dbReference type="RefSeq" id="WP_079728325.1">
    <property type="nucleotide sequence ID" value="NZ_FUZP01000002.1"/>
</dbReference>
<dbReference type="STRING" id="123320.SAMN06309945_2285"/>
<dbReference type="Proteomes" id="UP000190857">
    <property type="component" value="Unassembled WGS sequence"/>
</dbReference>
<keyword evidence="6 9" id="KW-0067">ATP-binding</keyword>
<organism evidence="9 10">
    <name type="scientific">Okibacterium fritillariae</name>
    <dbReference type="NCBI Taxonomy" id="123320"/>
    <lineage>
        <taxon>Bacteria</taxon>
        <taxon>Bacillati</taxon>
        <taxon>Actinomycetota</taxon>
        <taxon>Actinomycetes</taxon>
        <taxon>Micrococcales</taxon>
        <taxon>Microbacteriaceae</taxon>
        <taxon>Okibacterium</taxon>
    </lineage>
</organism>
<proteinExistence type="inferred from homology"/>
<evidence type="ECO:0000256" key="2">
    <source>
        <dbReference type="ARBA" id="ARBA00005417"/>
    </source>
</evidence>
<keyword evidence="3" id="KW-0813">Transport</keyword>
<dbReference type="GO" id="GO:0016887">
    <property type="term" value="F:ATP hydrolysis activity"/>
    <property type="evidence" value="ECO:0007669"/>
    <property type="project" value="InterPro"/>
</dbReference>
<dbReference type="InterPro" id="IPR050388">
    <property type="entry name" value="ABC_Ni/Peptide_Import"/>
</dbReference>
<keyword evidence="7" id="KW-0472">Membrane</keyword>
<dbReference type="PANTHER" id="PTHR43297">
    <property type="entry name" value="OLIGOPEPTIDE TRANSPORT ATP-BINDING PROTEIN APPD"/>
    <property type="match status" value="1"/>
</dbReference>
<dbReference type="Pfam" id="PF00005">
    <property type="entry name" value="ABC_tran"/>
    <property type="match status" value="1"/>
</dbReference>
<feature type="domain" description="ABC transporter" evidence="8">
    <location>
        <begin position="23"/>
        <end position="268"/>
    </location>
</feature>
<dbReference type="InterPro" id="IPR003593">
    <property type="entry name" value="AAA+_ATPase"/>
</dbReference>
<dbReference type="GO" id="GO:0005886">
    <property type="term" value="C:plasma membrane"/>
    <property type="evidence" value="ECO:0007669"/>
    <property type="project" value="UniProtKB-SubCell"/>
</dbReference>
<dbReference type="PROSITE" id="PS50893">
    <property type="entry name" value="ABC_TRANSPORTER_2"/>
    <property type="match status" value="1"/>
</dbReference>
<evidence type="ECO:0000256" key="1">
    <source>
        <dbReference type="ARBA" id="ARBA00004202"/>
    </source>
</evidence>
<evidence type="ECO:0000259" key="8">
    <source>
        <dbReference type="PROSITE" id="PS50893"/>
    </source>
</evidence>
<gene>
    <name evidence="9" type="ORF">SAMN06309945_2285</name>
</gene>
<dbReference type="EMBL" id="FUZP01000002">
    <property type="protein sequence ID" value="SKC63548.1"/>
    <property type="molecule type" value="Genomic_DNA"/>
</dbReference>
<dbReference type="OrthoDB" id="8481147at2"/>
<reference evidence="9 10" key="1">
    <citation type="submission" date="2017-02" db="EMBL/GenBank/DDBJ databases">
        <authorList>
            <person name="Peterson S.W."/>
        </authorList>
    </citation>
    <scope>NUCLEOTIDE SEQUENCE [LARGE SCALE GENOMIC DNA]</scope>
    <source>
        <strain evidence="9 10">VKM Ac-2059</strain>
    </source>
</reference>
<dbReference type="InterPro" id="IPR003439">
    <property type="entry name" value="ABC_transporter-like_ATP-bd"/>
</dbReference>
<evidence type="ECO:0000313" key="10">
    <source>
        <dbReference type="Proteomes" id="UP000190857"/>
    </source>
</evidence>
<accession>A0A1T5KJQ1</accession>
<evidence type="ECO:0000256" key="4">
    <source>
        <dbReference type="ARBA" id="ARBA00022475"/>
    </source>
</evidence>
<dbReference type="InterPro" id="IPR017871">
    <property type="entry name" value="ABC_transporter-like_CS"/>
</dbReference>
<evidence type="ECO:0000256" key="6">
    <source>
        <dbReference type="ARBA" id="ARBA00022840"/>
    </source>
</evidence>
<keyword evidence="5" id="KW-0547">Nucleotide-binding</keyword>
<dbReference type="GO" id="GO:0005524">
    <property type="term" value="F:ATP binding"/>
    <property type="evidence" value="ECO:0007669"/>
    <property type="project" value="UniProtKB-KW"/>
</dbReference>
<comment type="subcellular location">
    <subcellularLocation>
        <location evidence="1">Cell membrane</location>
        <topology evidence="1">Peripheral membrane protein</topology>
    </subcellularLocation>
</comment>
<keyword evidence="10" id="KW-1185">Reference proteome</keyword>
<protein>
    <submittedName>
        <fullName evidence="9">Peptide/nickel transport system ATP-binding protein</fullName>
    </submittedName>
</protein>
<evidence type="ECO:0000256" key="3">
    <source>
        <dbReference type="ARBA" id="ARBA00022448"/>
    </source>
</evidence>
<sequence length="295" mass="31614">MNSTPPNPAAANPAAADLAASGLTVSNLTIEVGGRVVIDDVSFHIDGGERFGLIGESGSGKSLTALALLGLLPDGARVTGSIRLGDVEIVGLSERELARIRGRRLGIVFQEPRTALNPIRTVGRQIMTPIRRHTDASKHDARRRAIELATLVRLPEPDRIVDRYPHQLSGGQRQRVAIAIALAADPEVLIADEPTTALDVTIQAEILDLFARIQRERGMSLLFITHDLAVLQRTVDRASVLAEGRVVEEASIETLLHDPASPVTRALLEAARATTWTAGATTDHDDDRATDEGAL</sequence>
<dbReference type="Gene3D" id="3.40.50.300">
    <property type="entry name" value="P-loop containing nucleotide triphosphate hydrolases"/>
    <property type="match status" value="1"/>
</dbReference>
<evidence type="ECO:0000313" key="9">
    <source>
        <dbReference type="EMBL" id="SKC63548.1"/>
    </source>
</evidence>
<dbReference type="SMART" id="SM00382">
    <property type="entry name" value="AAA"/>
    <property type="match status" value="1"/>
</dbReference>